<keyword evidence="2" id="KW-1185">Reference proteome</keyword>
<dbReference type="EMBL" id="JACJII010000001">
    <property type="protein sequence ID" value="MBA9003760.1"/>
    <property type="molecule type" value="Genomic_DNA"/>
</dbReference>
<proteinExistence type="predicted"/>
<sequence length="126" mass="13741">MTTTPGRTCRHYTTGVGHCGAEGVRFFLPGWRCPRHTPAAIAGEPEVSGQYCAPARCYCGRPECPAYPTYGRPDPYAGELDAWAVIDARAIASGRRRSNPADYAAARATITAQRERDARLRRSNPS</sequence>
<organism evidence="1 2">
    <name type="scientific">Thermomonospora cellulosilytica</name>
    <dbReference type="NCBI Taxonomy" id="1411118"/>
    <lineage>
        <taxon>Bacteria</taxon>
        <taxon>Bacillati</taxon>
        <taxon>Actinomycetota</taxon>
        <taxon>Actinomycetes</taxon>
        <taxon>Streptosporangiales</taxon>
        <taxon>Thermomonosporaceae</taxon>
        <taxon>Thermomonospora</taxon>
    </lineage>
</organism>
<dbReference type="Proteomes" id="UP000539313">
    <property type="component" value="Unassembled WGS sequence"/>
</dbReference>
<reference evidence="1 2" key="1">
    <citation type="submission" date="2020-08" db="EMBL/GenBank/DDBJ databases">
        <title>Sequencing the genomes of 1000 actinobacteria strains.</title>
        <authorList>
            <person name="Klenk H.-P."/>
        </authorList>
    </citation>
    <scope>NUCLEOTIDE SEQUENCE [LARGE SCALE GENOMIC DNA]</scope>
    <source>
        <strain evidence="1 2">DSM 45823</strain>
    </source>
</reference>
<evidence type="ECO:0000313" key="1">
    <source>
        <dbReference type="EMBL" id="MBA9003760.1"/>
    </source>
</evidence>
<evidence type="ECO:0000313" key="2">
    <source>
        <dbReference type="Proteomes" id="UP000539313"/>
    </source>
</evidence>
<protein>
    <submittedName>
        <fullName evidence="1">Uncharacterized protein</fullName>
    </submittedName>
</protein>
<name>A0A7W3MXL5_9ACTN</name>
<comment type="caution">
    <text evidence="1">The sequence shown here is derived from an EMBL/GenBank/DDBJ whole genome shotgun (WGS) entry which is preliminary data.</text>
</comment>
<dbReference type="AlphaFoldDB" id="A0A7W3MXL5"/>
<dbReference type="RefSeq" id="WP_182705434.1">
    <property type="nucleotide sequence ID" value="NZ_JACJII010000001.1"/>
</dbReference>
<gene>
    <name evidence="1" type="ORF">HNR21_002642</name>
</gene>
<accession>A0A7W3MXL5</accession>